<name>A0A9N9B6E9_9GLOM</name>
<dbReference type="Gene3D" id="3.30.565.10">
    <property type="entry name" value="Histidine kinase-like ATPase, C-terminal domain"/>
    <property type="match status" value="1"/>
</dbReference>
<dbReference type="OrthoDB" id="10263226at2759"/>
<dbReference type="InterPro" id="IPR013507">
    <property type="entry name" value="DNA_mismatch_S5_2-like"/>
</dbReference>
<dbReference type="Pfam" id="PF08676">
    <property type="entry name" value="MutL_C"/>
    <property type="match status" value="1"/>
</dbReference>
<dbReference type="InterPro" id="IPR014790">
    <property type="entry name" value="MutL_C"/>
</dbReference>
<dbReference type="FunFam" id="3.30.565.10:FF:000014">
    <property type="entry name" value="Mismatch repair endonuclease pms1, putative"/>
    <property type="match status" value="1"/>
</dbReference>
<dbReference type="InterPro" id="IPR042120">
    <property type="entry name" value="MutL_C_dimsub"/>
</dbReference>
<evidence type="ECO:0000259" key="5">
    <source>
        <dbReference type="SMART" id="SM00853"/>
    </source>
</evidence>
<dbReference type="Pfam" id="PF13589">
    <property type="entry name" value="HATPase_c_3"/>
    <property type="match status" value="1"/>
</dbReference>
<feature type="compositionally biased region" description="Basic and acidic residues" evidence="4">
    <location>
        <begin position="611"/>
        <end position="624"/>
    </location>
</feature>
<dbReference type="InterPro" id="IPR038973">
    <property type="entry name" value="MutL/Mlh/Pms-like"/>
</dbReference>
<dbReference type="PANTHER" id="PTHR10073:SF52">
    <property type="entry name" value="MISMATCH REPAIR ENDONUCLEASE PMS2"/>
    <property type="match status" value="1"/>
</dbReference>
<dbReference type="GO" id="GO:0016887">
    <property type="term" value="F:ATP hydrolysis activity"/>
    <property type="evidence" value="ECO:0007669"/>
    <property type="project" value="InterPro"/>
</dbReference>
<dbReference type="SUPFAM" id="SSF55874">
    <property type="entry name" value="ATPase domain of HSP90 chaperone/DNA topoisomerase II/histidine kinase"/>
    <property type="match status" value="1"/>
</dbReference>
<accession>A0A9N9B6E9</accession>
<dbReference type="InterPro" id="IPR002099">
    <property type="entry name" value="MutL/Mlh/PMS"/>
</dbReference>
<feature type="domain" description="DNA mismatch repair protein S5" evidence="6">
    <location>
        <begin position="218"/>
        <end position="342"/>
    </location>
</feature>
<dbReference type="SUPFAM" id="SSF54211">
    <property type="entry name" value="Ribosomal protein S5 domain 2-like"/>
    <property type="match status" value="1"/>
</dbReference>
<dbReference type="PROSITE" id="PS00058">
    <property type="entry name" value="DNA_MISMATCH_REPAIR_1"/>
    <property type="match status" value="1"/>
</dbReference>
<dbReference type="GO" id="GO:0030983">
    <property type="term" value="F:mismatched DNA binding"/>
    <property type="evidence" value="ECO:0007669"/>
    <property type="project" value="InterPro"/>
</dbReference>
<comment type="similarity">
    <text evidence="1">Belongs to the DNA mismatch repair MutL/HexB family.</text>
</comment>
<evidence type="ECO:0000259" key="6">
    <source>
        <dbReference type="SMART" id="SM01340"/>
    </source>
</evidence>
<evidence type="ECO:0000313" key="7">
    <source>
        <dbReference type="EMBL" id="CAG8555016.1"/>
    </source>
</evidence>
<comment type="caution">
    <text evidence="7">The sequence shown here is derived from an EMBL/GenBank/DDBJ whole genome shotgun (WGS) entry which is preliminary data.</text>
</comment>
<evidence type="ECO:0000256" key="4">
    <source>
        <dbReference type="SAM" id="MobiDB-lite"/>
    </source>
</evidence>
<evidence type="ECO:0000256" key="2">
    <source>
        <dbReference type="ARBA" id="ARBA00022763"/>
    </source>
</evidence>
<dbReference type="InterPro" id="IPR020568">
    <property type="entry name" value="Ribosomal_Su5_D2-typ_SF"/>
</dbReference>
<dbReference type="InterPro" id="IPR036890">
    <property type="entry name" value="HATPase_C_sf"/>
</dbReference>
<dbReference type="CDD" id="cd16926">
    <property type="entry name" value="HATPase_MutL-MLH-PMS-like"/>
    <property type="match status" value="1"/>
</dbReference>
<dbReference type="AlphaFoldDB" id="A0A9N9B6E9"/>
<dbReference type="FunFam" id="3.30.1370.100:FF:000001">
    <property type="entry name" value="Mismatch repair endonuclease pms1, putative"/>
    <property type="match status" value="1"/>
</dbReference>
<dbReference type="Gene3D" id="3.30.1540.20">
    <property type="entry name" value="MutL, C-terminal domain, dimerisation subdomain"/>
    <property type="match status" value="1"/>
</dbReference>
<dbReference type="SUPFAM" id="SSF118116">
    <property type="entry name" value="DNA mismatch repair protein MutL"/>
    <property type="match status" value="1"/>
</dbReference>
<dbReference type="GO" id="GO:0140664">
    <property type="term" value="F:ATP-dependent DNA damage sensor activity"/>
    <property type="evidence" value="ECO:0007669"/>
    <property type="project" value="InterPro"/>
</dbReference>
<dbReference type="EMBL" id="CAJVPS010001933">
    <property type="protein sequence ID" value="CAG8555016.1"/>
    <property type="molecule type" value="Genomic_DNA"/>
</dbReference>
<evidence type="ECO:0000256" key="1">
    <source>
        <dbReference type="ARBA" id="ARBA00006082"/>
    </source>
</evidence>
<dbReference type="GO" id="GO:0032389">
    <property type="term" value="C:MutLalpha complex"/>
    <property type="evidence" value="ECO:0007669"/>
    <property type="project" value="TreeGrafter"/>
</dbReference>
<dbReference type="InterPro" id="IPR037198">
    <property type="entry name" value="MutL_C_sf"/>
</dbReference>
<feature type="region of interest" description="Disordered" evidence="4">
    <location>
        <begin position="493"/>
        <end position="558"/>
    </location>
</feature>
<keyword evidence="2" id="KW-0227">DNA damage</keyword>
<dbReference type="SMART" id="SM00853">
    <property type="entry name" value="MutL_C"/>
    <property type="match status" value="1"/>
</dbReference>
<gene>
    <name evidence="7" type="ORF">ALEPTO_LOCUS6067</name>
</gene>
<dbReference type="Gene3D" id="3.30.230.10">
    <property type="match status" value="2"/>
</dbReference>
<evidence type="ECO:0000313" key="8">
    <source>
        <dbReference type="Proteomes" id="UP000789508"/>
    </source>
</evidence>
<dbReference type="InterPro" id="IPR014721">
    <property type="entry name" value="Ribsml_uS5_D2-typ_fold_subgr"/>
</dbReference>
<sequence>MASTFIKAIDKSSVHRICSGQVVLDLSTAVKELVENSLDAQATSIEIRFKENGLELLEVIDNASIKTRKKTFVALKHYTSKLQNFEDIVELESFGFRGEALSSLCALSKLVVVTRTKHQLSSGRRLEYDSDGRLVKQTLAAREVGTTVTVKKLFENLPVRFREFKKNARREFMKALNLVQAYAIICSDVRIMCTNQVGKSERTKVIATHGNKTIRENIANLFGAKIMLQIMPFELFLQVKPARTSLSSLKSQVTEKESENTRKIHVTGHISKPSIGNGRTSTDRQYFYINGRPCNLSKASNNKLPISHAYDVNVSPDKRTIFLHNEAQILEALKIELNLLFQPFQSTYVVSNLEAGELASKENQYLIDKLGSNNQSLSEPDVKSLSPLIYQEQESEFNNSDISSSSEKSASILIQVDDNKDCGTTILSPTKFNPSEKTSVVYNISKNNSVPILDSRVEKSNKCILPSSERIGQLREKSSFNKKITEESLEIPAPKESTRHVINNENVDDAKQDVDDDDDSVPIISDTKIENSESPFEDSLSPPLKNASYQNEESRNLDETNSLANISENILSTDCKTDDYNKLIVDSDETINVDFDINRFKRGKVKRSLKQRPEHPKPRLDKAGLDVPDNETAERELSRVISKTDFFRMRIIGQFNLGFIITKLDNSANGGGDLFIIDQHASDEKYHFETLQLYTKIHSQRLISPRALQLSASEEIMAIENIEILRKNGFDIEVHEEAPVTHKLKLISQPVSKNTVFGVQDLEELIFLLSERPGVMVRCSHVRNMFASRACRKAVMIGDALTRRQMQKIVKHMGEIDQPWNCPHGRPSMRHLFDLSQIENYKSYTTRLGNNNGSLYQLLTKDPC</sequence>
<dbReference type="InterPro" id="IPR014762">
    <property type="entry name" value="DNA_mismatch_repair_CS"/>
</dbReference>
<evidence type="ECO:0000256" key="3">
    <source>
        <dbReference type="ARBA" id="ARBA00070941"/>
    </source>
</evidence>
<dbReference type="Gene3D" id="3.30.1370.100">
    <property type="entry name" value="MutL, C-terminal domain, regulatory subdomain"/>
    <property type="match status" value="1"/>
</dbReference>
<proteinExistence type="inferred from homology"/>
<organism evidence="7 8">
    <name type="scientific">Ambispora leptoticha</name>
    <dbReference type="NCBI Taxonomy" id="144679"/>
    <lineage>
        <taxon>Eukaryota</taxon>
        <taxon>Fungi</taxon>
        <taxon>Fungi incertae sedis</taxon>
        <taxon>Mucoromycota</taxon>
        <taxon>Glomeromycotina</taxon>
        <taxon>Glomeromycetes</taxon>
        <taxon>Archaeosporales</taxon>
        <taxon>Ambisporaceae</taxon>
        <taxon>Ambispora</taxon>
    </lineage>
</organism>
<dbReference type="SMART" id="SM01340">
    <property type="entry name" value="DNA_mis_repair"/>
    <property type="match status" value="1"/>
</dbReference>
<dbReference type="GO" id="GO:0000710">
    <property type="term" value="P:meiotic mismatch repair"/>
    <property type="evidence" value="ECO:0007669"/>
    <property type="project" value="UniProtKB-ARBA"/>
</dbReference>
<dbReference type="GO" id="GO:0005524">
    <property type="term" value="F:ATP binding"/>
    <property type="evidence" value="ECO:0007669"/>
    <property type="project" value="InterPro"/>
</dbReference>
<feature type="region of interest" description="Disordered" evidence="4">
    <location>
        <begin position="606"/>
        <end position="626"/>
    </location>
</feature>
<dbReference type="NCBIfam" id="TIGR00585">
    <property type="entry name" value="mutl"/>
    <property type="match status" value="1"/>
</dbReference>
<reference evidence="7" key="1">
    <citation type="submission" date="2021-06" db="EMBL/GenBank/DDBJ databases">
        <authorList>
            <person name="Kallberg Y."/>
            <person name="Tangrot J."/>
            <person name="Rosling A."/>
        </authorList>
    </citation>
    <scope>NUCLEOTIDE SEQUENCE</scope>
    <source>
        <strain evidence="7">FL130A</strain>
    </source>
</reference>
<keyword evidence="8" id="KW-1185">Reference proteome</keyword>
<feature type="domain" description="MutL C-terminal dimerisation" evidence="5">
    <location>
        <begin position="651"/>
        <end position="801"/>
    </location>
</feature>
<dbReference type="Proteomes" id="UP000789508">
    <property type="component" value="Unassembled WGS sequence"/>
</dbReference>
<dbReference type="PANTHER" id="PTHR10073">
    <property type="entry name" value="DNA MISMATCH REPAIR PROTEIN MLH, PMS, MUTL"/>
    <property type="match status" value="1"/>
</dbReference>
<protein>
    <recommendedName>
        <fullName evidence="3">DNA mismatch repair protein PMS1</fullName>
    </recommendedName>
</protein>
<dbReference type="InterPro" id="IPR042121">
    <property type="entry name" value="MutL_C_regsub"/>
</dbReference>